<reference evidence="2 3" key="1">
    <citation type="journal article" date="2021" name="ACS Chem. Biol.">
        <title>Genomic-Led Discovery of a Novel Glycopeptide Antibiotic by Nonomuraea coxensis DSM 45129.</title>
        <authorList>
            <person name="Yushchuk O."/>
            <person name="Vior N.M."/>
            <person name="Andreo-Vidal A."/>
            <person name="Berini F."/>
            <person name="Ruckert C."/>
            <person name="Busche T."/>
            <person name="Binda E."/>
            <person name="Kalinowski J."/>
            <person name="Truman A.W."/>
            <person name="Marinelli F."/>
        </authorList>
    </citation>
    <scope>NUCLEOTIDE SEQUENCE [LARGE SCALE GENOMIC DNA]</scope>
    <source>
        <strain evidence="2 3">DSM 45129</strain>
    </source>
</reference>
<keyword evidence="3" id="KW-1185">Reference proteome</keyword>
<dbReference type="PANTHER" id="PTHR43433:SF5">
    <property type="entry name" value="AB HYDROLASE-1 DOMAIN-CONTAINING PROTEIN"/>
    <property type="match status" value="1"/>
</dbReference>
<evidence type="ECO:0000313" key="3">
    <source>
        <dbReference type="Proteomes" id="UP000824681"/>
    </source>
</evidence>
<accession>A0ABX8UDT0</accession>
<dbReference type="EC" id="3.8.1.3" evidence="2"/>
<protein>
    <submittedName>
        <fullName evidence="2">Haloacetate dehalogenase H-1</fullName>
        <ecNumber evidence="2">3.8.1.3</ecNumber>
    </submittedName>
</protein>
<feature type="domain" description="AB hydrolase-1" evidence="1">
    <location>
        <begin position="32"/>
        <end position="140"/>
    </location>
</feature>
<proteinExistence type="predicted"/>
<gene>
    <name evidence="2" type="primary">dehH2</name>
    <name evidence="2" type="ORF">Nocox_37695</name>
</gene>
<dbReference type="InterPro" id="IPR000073">
    <property type="entry name" value="AB_hydrolase_1"/>
</dbReference>
<dbReference type="PRINTS" id="PR00111">
    <property type="entry name" value="ABHYDROLASE"/>
</dbReference>
<name>A0ABX8UDT0_9ACTN</name>
<dbReference type="EMBL" id="CP068985">
    <property type="protein sequence ID" value="QYC45091.1"/>
    <property type="molecule type" value="Genomic_DNA"/>
</dbReference>
<organism evidence="2 3">
    <name type="scientific">Nonomuraea coxensis DSM 45129</name>
    <dbReference type="NCBI Taxonomy" id="1122611"/>
    <lineage>
        <taxon>Bacteria</taxon>
        <taxon>Bacillati</taxon>
        <taxon>Actinomycetota</taxon>
        <taxon>Actinomycetes</taxon>
        <taxon>Streptosporangiales</taxon>
        <taxon>Streptosporangiaceae</taxon>
        <taxon>Nonomuraea</taxon>
    </lineage>
</organism>
<evidence type="ECO:0000313" key="2">
    <source>
        <dbReference type="EMBL" id="QYC45091.1"/>
    </source>
</evidence>
<dbReference type="Proteomes" id="UP000824681">
    <property type="component" value="Chromosome"/>
</dbReference>
<evidence type="ECO:0000259" key="1">
    <source>
        <dbReference type="Pfam" id="PF00561"/>
    </source>
</evidence>
<dbReference type="PANTHER" id="PTHR43433">
    <property type="entry name" value="HYDROLASE, ALPHA/BETA FOLD FAMILY PROTEIN"/>
    <property type="match status" value="1"/>
</dbReference>
<dbReference type="Gene3D" id="3.40.50.1820">
    <property type="entry name" value="alpha/beta hydrolase"/>
    <property type="match status" value="1"/>
</dbReference>
<dbReference type="InterPro" id="IPR029058">
    <property type="entry name" value="AB_hydrolase_fold"/>
</dbReference>
<dbReference type="GO" id="GO:0018785">
    <property type="term" value="F:haloacetate dehalogenase activity"/>
    <property type="evidence" value="ECO:0007669"/>
    <property type="project" value="UniProtKB-EC"/>
</dbReference>
<dbReference type="SUPFAM" id="SSF53474">
    <property type="entry name" value="alpha/beta-Hydrolases"/>
    <property type="match status" value="1"/>
</dbReference>
<dbReference type="InterPro" id="IPR050471">
    <property type="entry name" value="AB_hydrolase"/>
</dbReference>
<sequence>MSAHSTATIEGVPYATTDGGVKLSYQVRGDGPALVLLQGQANDHRWWDPVRDDFASAHLTITFDWRGTGDSDKPDEPYTTRGFAADVVAVLDALGVDRAHVYGTSMGGRVAQWLAADHPGRVGALVLGCSSPGGAHGFERSDDVRRSLAQRDRAAAERALLDLMYTPAWLAAHPGPHRTTGDPGMPAYARRRHLAASAGHDAWDALPAIGAPTLVVHGTDDVFNPAANAPLLAGRIPGAGLRLIEGARHAYFEEFREVASPMVLEFLAAGPL</sequence>
<dbReference type="Pfam" id="PF00561">
    <property type="entry name" value="Abhydrolase_1"/>
    <property type="match status" value="1"/>
</dbReference>
<keyword evidence="2" id="KW-0378">Hydrolase</keyword>